<protein>
    <submittedName>
        <fullName evidence="1">Uncharacterized protein</fullName>
    </submittedName>
</protein>
<evidence type="ECO:0000313" key="1">
    <source>
        <dbReference type="EMBL" id="KAG5580480.1"/>
    </source>
</evidence>
<name>A0A9J5WZZ0_SOLCO</name>
<proteinExistence type="predicted"/>
<sequence>MLLCLKLCCEGPFGEVSRDHRYIRAQRTGKKGDIKADWWLANWAGWSSGLHFFVLFSLLFPCFQVVCMLCPKLQIPET</sequence>
<organism evidence="1 2">
    <name type="scientific">Solanum commersonii</name>
    <name type="common">Commerson's wild potato</name>
    <name type="synonym">Commerson's nightshade</name>
    <dbReference type="NCBI Taxonomy" id="4109"/>
    <lineage>
        <taxon>Eukaryota</taxon>
        <taxon>Viridiplantae</taxon>
        <taxon>Streptophyta</taxon>
        <taxon>Embryophyta</taxon>
        <taxon>Tracheophyta</taxon>
        <taxon>Spermatophyta</taxon>
        <taxon>Magnoliopsida</taxon>
        <taxon>eudicotyledons</taxon>
        <taxon>Gunneridae</taxon>
        <taxon>Pentapetalae</taxon>
        <taxon>asterids</taxon>
        <taxon>lamiids</taxon>
        <taxon>Solanales</taxon>
        <taxon>Solanaceae</taxon>
        <taxon>Solanoideae</taxon>
        <taxon>Solaneae</taxon>
        <taxon>Solanum</taxon>
    </lineage>
</organism>
<dbReference type="EMBL" id="JACXVP010000010">
    <property type="protein sequence ID" value="KAG5580480.1"/>
    <property type="molecule type" value="Genomic_DNA"/>
</dbReference>
<reference evidence="1 2" key="1">
    <citation type="submission" date="2020-09" db="EMBL/GenBank/DDBJ databases">
        <title>De no assembly of potato wild relative species, Solanum commersonii.</title>
        <authorList>
            <person name="Cho K."/>
        </authorList>
    </citation>
    <scope>NUCLEOTIDE SEQUENCE [LARGE SCALE GENOMIC DNA]</scope>
    <source>
        <strain evidence="1">LZ3.2</strain>
        <tissue evidence="1">Leaf</tissue>
    </source>
</reference>
<keyword evidence="2" id="KW-1185">Reference proteome</keyword>
<comment type="caution">
    <text evidence="1">The sequence shown here is derived from an EMBL/GenBank/DDBJ whole genome shotgun (WGS) entry which is preliminary data.</text>
</comment>
<gene>
    <name evidence="1" type="ORF">H5410_051107</name>
</gene>
<accession>A0A9J5WZZ0</accession>
<dbReference type="AlphaFoldDB" id="A0A9J5WZZ0"/>
<dbReference type="Proteomes" id="UP000824120">
    <property type="component" value="Chromosome 10"/>
</dbReference>
<evidence type="ECO:0000313" key="2">
    <source>
        <dbReference type="Proteomes" id="UP000824120"/>
    </source>
</evidence>